<dbReference type="OrthoDB" id="3671334at2759"/>
<name>A0A7C8IDT3_9PLEO</name>
<protein>
    <submittedName>
        <fullName evidence="1">Uncharacterized protein</fullName>
    </submittedName>
</protein>
<keyword evidence="2" id="KW-1185">Reference proteome</keyword>
<dbReference type="EMBL" id="JAADJZ010000002">
    <property type="protein sequence ID" value="KAF2877129.1"/>
    <property type="molecule type" value="Genomic_DNA"/>
</dbReference>
<comment type="caution">
    <text evidence="1">The sequence shown here is derived from an EMBL/GenBank/DDBJ whole genome shotgun (WGS) entry which is preliminary data.</text>
</comment>
<accession>A0A7C8IDT3</accession>
<proteinExistence type="predicted"/>
<organism evidence="1 2">
    <name type="scientific">Massariosphaeria phaeospora</name>
    <dbReference type="NCBI Taxonomy" id="100035"/>
    <lineage>
        <taxon>Eukaryota</taxon>
        <taxon>Fungi</taxon>
        <taxon>Dikarya</taxon>
        <taxon>Ascomycota</taxon>
        <taxon>Pezizomycotina</taxon>
        <taxon>Dothideomycetes</taxon>
        <taxon>Pleosporomycetidae</taxon>
        <taxon>Pleosporales</taxon>
        <taxon>Pleosporales incertae sedis</taxon>
        <taxon>Massariosphaeria</taxon>
    </lineage>
</organism>
<sequence length="401" mass="44994">MQLLDIPPELFARTIHLLVDEVGIRQSCKYRHVCRLFASEILNNIIACQPVEELLRSDRTEALFLRHGGAILRSRVLQTHRHASNMAVFTRRLIDAIVSLEGSGLASLRQQYTADICNALACVRNYRLYAHVWQPEIPMEQVAQDRLISEGLPAAAAAIGNIELFTKLQPAGVTLSILTWNHVFLPNALFAAVGSGKSSMVRFLLDHVSRIIRKDSKTGKWLSLDELAECLENDILVAIRSHHNDLGVMMFDFLLEQKKKVDAHIGSLVDGVVRECIRFGNPEFCCTVLKYRGSKVSRSSPVITSSSSSDSKEAVKERKEVKTWPGGQYLFRYGDGSVLRALIQQGFIDPNHSHVSTPLDLTLYSRRYNLAHISAPERRGSRRQSWGALCTLGCCERRAFI</sequence>
<gene>
    <name evidence="1" type="ORF">BDV95DRAFT_139136</name>
</gene>
<dbReference type="Proteomes" id="UP000481861">
    <property type="component" value="Unassembled WGS sequence"/>
</dbReference>
<evidence type="ECO:0000313" key="2">
    <source>
        <dbReference type="Proteomes" id="UP000481861"/>
    </source>
</evidence>
<evidence type="ECO:0000313" key="1">
    <source>
        <dbReference type="EMBL" id="KAF2877129.1"/>
    </source>
</evidence>
<reference evidence="1 2" key="1">
    <citation type="submission" date="2020-01" db="EMBL/GenBank/DDBJ databases">
        <authorList>
            <consortium name="DOE Joint Genome Institute"/>
            <person name="Haridas S."/>
            <person name="Albert R."/>
            <person name="Binder M."/>
            <person name="Bloem J."/>
            <person name="Labutti K."/>
            <person name="Salamov A."/>
            <person name="Andreopoulos B."/>
            <person name="Baker S.E."/>
            <person name="Barry K."/>
            <person name="Bills G."/>
            <person name="Bluhm B.H."/>
            <person name="Cannon C."/>
            <person name="Castanera R."/>
            <person name="Culley D.E."/>
            <person name="Daum C."/>
            <person name="Ezra D."/>
            <person name="Gonzalez J.B."/>
            <person name="Henrissat B."/>
            <person name="Kuo A."/>
            <person name="Liang C."/>
            <person name="Lipzen A."/>
            <person name="Lutzoni F."/>
            <person name="Magnuson J."/>
            <person name="Mondo S."/>
            <person name="Nolan M."/>
            <person name="Ohm R."/>
            <person name="Pangilinan J."/>
            <person name="Park H.-J.H."/>
            <person name="Ramirez L."/>
            <person name="Alfaro M."/>
            <person name="Sun H."/>
            <person name="Tritt A."/>
            <person name="Yoshinaga Y."/>
            <person name="Zwiers L.-H.L."/>
            <person name="Turgeon B.G."/>
            <person name="Goodwin S.B."/>
            <person name="Spatafora J.W."/>
            <person name="Crous P.W."/>
            <person name="Grigoriev I.V."/>
        </authorList>
    </citation>
    <scope>NUCLEOTIDE SEQUENCE [LARGE SCALE GENOMIC DNA]</scope>
    <source>
        <strain evidence="1 2">CBS 611.86</strain>
    </source>
</reference>
<dbReference type="AlphaFoldDB" id="A0A7C8IDT3"/>